<dbReference type="Proteomes" id="UP000520156">
    <property type="component" value="Unassembled WGS sequence"/>
</dbReference>
<evidence type="ECO:0000256" key="2">
    <source>
        <dbReference type="ARBA" id="ARBA00009450"/>
    </source>
</evidence>
<name>A0A7X1KBU5_9SPHN</name>
<keyword evidence="5" id="KW-0762">Sugar transport</keyword>
<evidence type="ECO:0000256" key="1">
    <source>
        <dbReference type="ARBA" id="ARBA00004571"/>
    </source>
</evidence>
<evidence type="ECO:0000256" key="9">
    <source>
        <dbReference type="ARBA" id="ARBA00023065"/>
    </source>
</evidence>
<keyword evidence="9" id="KW-0406">Ion transport</keyword>
<comment type="similarity">
    <text evidence="2">Belongs to the BexD/CtrA/VexA family.</text>
</comment>
<keyword evidence="7" id="KW-0732">Signal</keyword>
<evidence type="ECO:0000256" key="3">
    <source>
        <dbReference type="ARBA" id="ARBA00022448"/>
    </source>
</evidence>
<dbReference type="GO" id="GO:0015288">
    <property type="term" value="F:porin activity"/>
    <property type="evidence" value="ECO:0007669"/>
    <property type="project" value="UniProtKB-KW"/>
</dbReference>
<evidence type="ECO:0000256" key="5">
    <source>
        <dbReference type="ARBA" id="ARBA00022597"/>
    </source>
</evidence>
<evidence type="ECO:0000313" key="17">
    <source>
        <dbReference type="EMBL" id="MBC2651530.1"/>
    </source>
</evidence>
<dbReference type="InterPro" id="IPR049712">
    <property type="entry name" value="Poly_export"/>
</dbReference>
<evidence type="ECO:0000259" key="15">
    <source>
        <dbReference type="Pfam" id="PF02563"/>
    </source>
</evidence>
<proteinExistence type="inferred from homology"/>
<keyword evidence="8" id="KW-0625">Polysaccharide transport</keyword>
<dbReference type="Pfam" id="PF22461">
    <property type="entry name" value="SLBB_2"/>
    <property type="match status" value="2"/>
</dbReference>
<keyword evidence="12" id="KW-0564">Palmitate</keyword>
<evidence type="ECO:0000256" key="12">
    <source>
        <dbReference type="ARBA" id="ARBA00023139"/>
    </source>
</evidence>
<keyword evidence="10" id="KW-0626">Porin</keyword>
<evidence type="ECO:0000256" key="8">
    <source>
        <dbReference type="ARBA" id="ARBA00023047"/>
    </source>
</evidence>
<feature type="domain" description="SLBB" evidence="16">
    <location>
        <begin position="197"/>
        <end position="269"/>
    </location>
</feature>
<dbReference type="Pfam" id="PF02563">
    <property type="entry name" value="Poly_export"/>
    <property type="match status" value="1"/>
</dbReference>
<keyword evidence="4" id="KW-1134">Transmembrane beta strand</keyword>
<dbReference type="Gene3D" id="3.10.560.10">
    <property type="entry name" value="Outer membrane lipoprotein wza domain like"/>
    <property type="match status" value="2"/>
</dbReference>
<dbReference type="InterPro" id="IPR054765">
    <property type="entry name" value="SLBB_dom"/>
</dbReference>
<evidence type="ECO:0000256" key="7">
    <source>
        <dbReference type="ARBA" id="ARBA00022729"/>
    </source>
</evidence>
<dbReference type="PANTHER" id="PTHR33619">
    <property type="entry name" value="POLYSACCHARIDE EXPORT PROTEIN GFCE-RELATED"/>
    <property type="match status" value="1"/>
</dbReference>
<dbReference type="EMBL" id="JACLAU010000007">
    <property type="protein sequence ID" value="MBC2651530.1"/>
    <property type="molecule type" value="Genomic_DNA"/>
</dbReference>
<protein>
    <submittedName>
        <fullName evidence="17">Polysaccharide export protein</fullName>
    </submittedName>
</protein>
<accession>A0A7X1KBU5</accession>
<dbReference type="AlphaFoldDB" id="A0A7X1KBU5"/>
<evidence type="ECO:0000256" key="13">
    <source>
        <dbReference type="ARBA" id="ARBA00023237"/>
    </source>
</evidence>
<dbReference type="InterPro" id="IPR003715">
    <property type="entry name" value="Poly_export_N"/>
</dbReference>
<feature type="domain" description="Polysaccharide export protein N-terminal" evidence="15">
    <location>
        <begin position="93"/>
        <end position="190"/>
    </location>
</feature>
<dbReference type="Gene3D" id="3.30.1950.10">
    <property type="entry name" value="wza like domain"/>
    <property type="match status" value="1"/>
</dbReference>
<gene>
    <name evidence="17" type="ORF">H7F49_07430</name>
</gene>
<organism evidence="17 18">
    <name type="scientific">Novosphingobium aerophilum</name>
    <dbReference type="NCBI Taxonomy" id="2839843"/>
    <lineage>
        <taxon>Bacteria</taxon>
        <taxon>Pseudomonadati</taxon>
        <taxon>Pseudomonadota</taxon>
        <taxon>Alphaproteobacteria</taxon>
        <taxon>Sphingomonadales</taxon>
        <taxon>Sphingomonadaceae</taxon>
        <taxon>Novosphingobium</taxon>
    </lineage>
</organism>
<keyword evidence="3" id="KW-0813">Transport</keyword>
<evidence type="ECO:0000313" key="18">
    <source>
        <dbReference type="Proteomes" id="UP000520156"/>
    </source>
</evidence>
<dbReference type="GO" id="GO:0009279">
    <property type="term" value="C:cell outer membrane"/>
    <property type="evidence" value="ECO:0007669"/>
    <property type="project" value="UniProtKB-SubCell"/>
</dbReference>
<dbReference type="PANTHER" id="PTHR33619:SF3">
    <property type="entry name" value="POLYSACCHARIDE EXPORT PROTEIN GFCE-RELATED"/>
    <property type="match status" value="1"/>
</dbReference>
<evidence type="ECO:0000256" key="10">
    <source>
        <dbReference type="ARBA" id="ARBA00023114"/>
    </source>
</evidence>
<dbReference type="GO" id="GO:0046930">
    <property type="term" value="C:pore complex"/>
    <property type="evidence" value="ECO:0007669"/>
    <property type="project" value="UniProtKB-KW"/>
</dbReference>
<sequence length="406" mass="42704">MACTDDFSCTDEKLSRNWRRAIRTCSTLLLSAGLAACSSLGSSGPSGSAVRSGNSMSVSTDIHVVELTDTVARQLIVAEQGRTFADALGEVPPAGTRIGRGDVLDFAIWESPPAALFGVLGGEAGLSKGPALAPRATSLLEQMVTEDGRVTLPFAGTLNVAGRTPQQVAREVEARLVGKAHEPQVIVRVTQPVTAMVTVVGDVAASTRLPLTAKGERLLDALASAGGVKQPVGKMTLRITRGAKVVSLPLDRVLLDPRQNITLQAGDIITALYQPYSFTALGAVRNNAEVPFEGTGLSLAQGLGRIGGLDDNRASIRGVFVFRFENPATLGPLLPTNARLTPDGRLPVIYRLNMSDPGSFFVAQGFALSDKDVVYVSNAPLTDIQKFIGILSQTSFSIVGVANQVR</sequence>
<evidence type="ECO:0000256" key="6">
    <source>
        <dbReference type="ARBA" id="ARBA00022692"/>
    </source>
</evidence>
<keyword evidence="11" id="KW-0472">Membrane</keyword>
<evidence type="ECO:0000256" key="14">
    <source>
        <dbReference type="ARBA" id="ARBA00023288"/>
    </source>
</evidence>
<keyword evidence="13" id="KW-0998">Cell outer membrane</keyword>
<dbReference type="GO" id="GO:0006811">
    <property type="term" value="P:monoatomic ion transport"/>
    <property type="evidence" value="ECO:0007669"/>
    <property type="project" value="UniProtKB-KW"/>
</dbReference>
<keyword evidence="6" id="KW-0812">Transmembrane</keyword>
<evidence type="ECO:0000256" key="4">
    <source>
        <dbReference type="ARBA" id="ARBA00022452"/>
    </source>
</evidence>
<feature type="domain" description="SLBB" evidence="16">
    <location>
        <begin position="280"/>
        <end position="376"/>
    </location>
</feature>
<keyword evidence="14" id="KW-0449">Lipoprotein</keyword>
<reference evidence="17 18" key="1">
    <citation type="submission" date="2020-08" db="EMBL/GenBank/DDBJ databases">
        <title>The genome sequence of Novosphingobium flavum 4Y4.</title>
        <authorList>
            <person name="Liu Y."/>
        </authorList>
    </citation>
    <scope>NUCLEOTIDE SEQUENCE [LARGE SCALE GENOMIC DNA]</scope>
    <source>
        <strain evidence="17 18">4Y4</strain>
    </source>
</reference>
<comment type="caution">
    <text evidence="17">The sequence shown here is derived from an EMBL/GenBank/DDBJ whole genome shotgun (WGS) entry which is preliminary data.</text>
</comment>
<keyword evidence="18" id="KW-1185">Reference proteome</keyword>
<evidence type="ECO:0000256" key="11">
    <source>
        <dbReference type="ARBA" id="ARBA00023136"/>
    </source>
</evidence>
<comment type="subcellular location">
    <subcellularLocation>
        <location evidence="1">Cell outer membrane</location>
        <topology evidence="1">Multi-pass membrane protein</topology>
    </subcellularLocation>
</comment>
<dbReference type="GO" id="GO:0015159">
    <property type="term" value="F:polysaccharide transmembrane transporter activity"/>
    <property type="evidence" value="ECO:0007669"/>
    <property type="project" value="InterPro"/>
</dbReference>
<evidence type="ECO:0000259" key="16">
    <source>
        <dbReference type="Pfam" id="PF22461"/>
    </source>
</evidence>